<gene>
    <name evidence="2" type="ORF">GSLYS_00005875001</name>
</gene>
<accession>A0AAV2HDD4</accession>
<organism evidence="2 3">
    <name type="scientific">Lymnaea stagnalis</name>
    <name type="common">Great pond snail</name>
    <name type="synonym">Helix stagnalis</name>
    <dbReference type="NCBI Taxonomy" id="6523"/>
    <lineage>
        <taxon>Eukaryota</taxon>
        <taxon>Metazoa</taxon>
        <taxon>Spiralia</taxon>
        <taxon>Lophotrochozoa</taxon>
        <taxon>Mollusca</taxon>
        <taxon>Gastropoda</taxon>
        <taxon>Heterobranchia</taxon>
        <taxon>Euthyneura</taxon>
        <taxon>Panpulmonata</taxon>
        <taxon>Hygrophila</taxon>
        <taxon>Lymnaeoidea</taxon>
        <taxon>Lymnaeidae</taxon>
        <taxon>Lymnaea</taxon>
    </lineage>
</organism>
<evidence type="ECO:0000256" key="1">
    <source>
        <dbReference type="SAM" id="Phobius"/>
    </source>
</evidence>
<dbReference type="Proteomes" id="UP001497497">
    <property type="component" value="Unassembled WGS sequence"/>
</dbReference>
<keyword evidence="1" id="KW-0812">Transmembrane</keyword>
<keyword evidence="3" id="KW-1185">Reference proteome</keyword>
<dbReference type="AlphaFoldDB" id="A0AAV2HDD4"/>
<evidence type="ECO:0000313" key="2">
    <source>
        <dbReference type="EMBL" id="CAL1531780.1"/>
    </source>
</evidence>
<sequence>MGCFINFCTFLVIIFLMAGMWASVLNPFWIHVSYVQGKMEHYEGIFLICKNKKCQKIDAKTEYIVLAHLTLWTTWVGMHTLLIVEFLSLYIPCLRWPKLFSFAYFLAACAFIYILIIYPWKIRTPGKTVFTESSLSYGYYACLLTTILMILASCLCYPLDEDTYPCGS</sequence>
<feature type="transmembrane region" description="Helical" evidence="1">
    <location>
        <begin position="99"/>
        <end position="118"/>
    </location>
</feature>
<protein>
    <submittedName>
        <fullName evidence="2">Uncharacterized protein</fullName>
    </submittedName>
</protein>
<proteinExistence type="predicted"/>
<feature type="transmembrane region" description="Helical" evidence="1">
    <location>
        <begin position="7"/>
        <end position="30"/>
    </location>
</feature>
<comment type="caution">
    <text evidence="2">The sequence shown here is derived from an EMBL/GenBank/DDBJ whole genome shotgun (WGS) entry which is preliminary data.</text>
</comment>
<feature type="transmembrane region" description="Helical" evidence="1">
    <location>
        <begin position="138"/>
        <end position="159"/>
    </location>
</feature>
<keyword evidence="1" id="KW-0472">Membrane</keyword>
<evidence type="ECO:0000313" key="3">
    <source>
        <dbReference type="Proteomes" id="UP001497497"/>
    </source>
</evidence>
<keyword evidence="1" id="KW-1133">Transmembrane helix</keyword>
<dbReference type="EMBL" id="CAXITT010000097">
    <property type="protein sequence ID" value="CAL1531780.1"/>
    <property type="molecule type" value="Genomic_DNA"/>
</dbReference>
<feature type="transmembrane region" description="Helical" evidence="1">
    <location>
        <begin position="63"/>
        <end position="87"/>
    </location>
</feature>
<reference evidence="2 3" key="1">
    <citation type="submission" date="2024-04" db="EMBL/GenBank/DDBJ databases">
        <authorList>
            <consortium name="Genoscope - CEA"/>
            <person name="William W."/>
        </authorList>
    </citation>
    <scope>NUCLEOTIDE SEQUENCE [LARGE SCALE GENOMIC DNA]</scope>
</reference>
<name>A0AAV2HDD4_LYMST</name>